<dbReference type="PANTHER" id="PTHR24223:SF443">
    <property type="entry name" value="MULTIDRUG-RESISTANCE LIKE PROTEIN 1, ISOFORM I"/>
    <property type="match status" value="1"/>
</dbReference>
<dbReference type="PANTHER" id="PTHR24223">
    <property type="entry name" value="ATP-BINDING CASSETTE SUB-FAMILY C"/>
    <property type="match status" value="1"/>
</dbReference>
<dbReference type="Proteomes" id="UP000269721">
    <property type="component" value="Unassembled WGS sequence"/>
</dbReference>
<dbReference type="FunFam" id="3.40.50.300:FF:000997">
    <property type="entry name" value="Multidrug resistance-associated protein 1"/>
    <property type="match status" value="1"/>
</dbReference>
<reference evidence="11" key="1">
    <citation type="journal article" date="2018" name="Nat. Microbiol.">
        <title>Leveraging single-cell genomics to expand the fungal tree of life.</title>
        <authorList>
            <person name="Ahrendt S.R."/>
            <person name="Quandt C.A."/>
            <person name="Ciobanu D."/>
            <person name="Clum A."/>
            <person name="Salamov A."/>
            <person name="Andreopoulos B."/>
            <person name="Cheng J.F."/>
            <person name="Woyke T."/>
            <person name="Pelin A."/>
            <person name="Henrissat B."/>
            <person name="Reynolds N.K."/>
            <person name="Benny G.L."/>
            <person name="Smith M.E."/>
            <person name="James T.Y."/>
            <person name="Grigoriev I.V."/>
        </authorList>
    </citation>
    <scope>NUCLEOTIDE SEQUENCE [LARGE SCALE GENOMIC DNA]</scope>
</reference>
<feature type="non-terminal residue" evidence="10">
    <location>
        <position position="1"/>
    </location>
</feature>
<dbReference type="OrthoDB" id="6500128at2759"/>
<dbReference type="GO" id="GO:0000329">
    <property type="term" value="C:fungal-type vacuole membrane"/>
    <property type="evidence" value="ECO:0007669"/>
    <property type="project" value="UniProtKB-ARBA"/>
</dbReference>
<keyword evidence="8" id="KW-0472">Membrane</keyword>
<dbReference type="Pfam" id="PF00005">
    <property type="entry name" value="ABC_tran"/>
    <property type="match status" value="1"/>
</dbReference>
<gene>
    <name evidence="10" type="ORF">BDK51DRAFT_8449</name>
</gene>
<proteinExistence type="predicted"/>
<sequence>TLKDISLVVPDGSLFAIVGSVGSGKSSIISAILGEMYRVKGTVTVRGSIAYVPQTAWIMNATVRENILFGKPYDERYYAETLRACCLNTDLEMLPGGDQTEIGERGINLSGGQKQRVAIARAVYSRAEIYLFDDPLSAVDAHVGRHIFEHVMGSNGLLRTKARILVTHGIHFLPEASTVLTLADGAMCEMGTYSELMD</sequence>
<keyword evidence="11" id="KW-1185">Reference proteome</keyword>
<evidence type="ECO:0000256" key="3">
    <source>
        <dbReference type="ARBA" id="ARBA00022692"/>
    </source>
</evidence>
<keyword evidence="4" id="KW-0677">Repeat</keyword>
<dbReference type="PROSITE" id="PS50893">
    <property type="entry name" value="ABC_TRANSPORTER_2"/>
    <property type="match status" value="1"/>
</dbReference>
<keyword evidence="7" id="KW-1133">Transmembrane helix</keyword>
<dbReference type="AlphaFoldDB" id="A0A4P9VY26"/>
<keyword evidence="10" id="KW-0378">Hydrolase</keyword>
<dbReference type="InterPro" id="IPR050173">
    <property type="entry name" value="ABC_transporter_C-like"/>
</dbReference>
<evidence type="ECO:0000256" key="5">
    <source>
        <dbReference type="ARBA" id="ARBA00022741"/>
    </source>
</evidence>
<keyword evidence="3" id="KW-0812">Transmembrane</keyword>
<name>A0A4P9VY26_9FUNG</name>
<protein>
    <submittedName>
        <fullName evidence="10">P-loop containing nucleoside triphosphate hydrolase protein</fullName>
    </submittedName>
</protein>
<evidence type="ECO:0000256" key="7">
    <source>
        <dbReference type="ARBA" id="ARBA00022989"/>
    </source>
</evidence>
<evidence type="ECO:0000256" key="6">
    <source>
        <dbReference type="ARBA" id="ARBA00022840"/>
    </source>
</evidence>
<dbReference type="SUPFAM" id="SSF52540">
    <property type="entry name" value="P-loop containing nucleoside triphosphate hydrolases"/>
    <property type="match status" value="1"/>
</dbReference>
<evidence type="ECO:0000256" key="4">
    <source>
        <dbReference type="ARBA" id="ARBA00022737"/>
    </source>
</evidence>
<evidence type="ECO:0000256" key="1">
    <source>
        <dbReference type="ARBA" id="ARBA00004128"/>
    </source>
</evidence>
<feature type="domain" description="ABC transporter" evidence="9">
    <location>
        <begin position="1"/>
        <end position="198"/>
    </location>
</feature>
<dbReference type="InterPro" id="IPR017871">
    <property type="entry name" value="ABC_transporter-like_CS"/>
</dbReference>
<dbReference type="PROSITE" id="PS00211">
    <property type="entry name" value="ABC_TRANSPORTER_1"/>
    <property type="match status" value="1"/>
</dbReference>
<dbReference type="GO" id="GO:0042626">
    <property type="term" value="F:ATPase-coupled transmembrane transporter activity"/>
    <property type="evidence" value="ECO:0007669"/>
    <property type="project" value="TreeGrafter"/>
</dbReference>
<dbReference type="InterPro" id="IPR003593">
    <property type="entry name" value="AAA+_ATPase"/>
</dbReference>
<evidence type="ECO:0000259" key="9">
    <source>
        <dbReference type="PROSITE" id="PS50893"/>
    </source>
</evidence>
<dbReference type="EMBL" id="KZ999877">
    <property type="protein sequence ID" value="RKO84654.1"/>
    <property type="molecule type" value="Genomic_DNA"/>
</dbReference>
<evidence type="ECO:0000313" key="10">
    <source>
        <dbReference type="EMBL" id="RKO84654.1"/>
    </source>
</evidence>
<keyword evidence="5" id="KW-0547">Nucleotide-binding</keyword>
<dbReference type="InterPro" id="IPR003439">
    <property type="entry name" value="ABC_transporter-like_ATP-bd"/>
</dbReference>
<keyword evidence="2" id="KW-0813">Transport</keyword>
<organism evidence="10 11">
    <name type="scientific">Blyttiomyces helicus</name>
    <dbReference type="NCBI Taxonomy" id="388810"/>
    <lineage>
        <taxon>Eukaryota</taxon>
        <taxon>Fungi</taxon>
        <taxon>Fungi incertae sedis</taxon>
        <taxon>Chytridiomycota</taxon>
        <taxon>Chytridiomycota incertae sedis</taxon>
        <taxon>Chytridiomycetes</taxon>
        <taxon>Chytridiomycetes incertae sedis</taxon>
        <taxon>Blyttiomyces</taxon>
    </lineage>
</organism>
<dbReference type="SMART" id="SM00382">
    <property type="entry name" value="AAA"/>
    <property type="match status" value="1"/>
</dbReference>
<dbReference type="GO" id="GO:0016887">
    <property type="term" value="F:ATP hydrolysis activity"/>
    <property type="evidence" value="ECO:0007669"/>
    <property type="project" value="InterPro"/>
</dbReference>
<dbReference type="GO" id="GO:0005524">
    <property type="term" value="F:ATP binding"/>
    <property type="evidence" value="ECO:0007669"/>
    <property type="project" value="UniProtKB-KW"/>
</dbReference>
<accession>A0A4P9VY26</accession>
<evidence type="ECO:0000313" key="11">
    <source>
        <dbReference type="Proteomes" id="UP000269721"/>
    </source>
</evidence>
<dbReference type="CDD" id="cd03250">
    <property type="entry name" value="ABCC_MRP_domain1"/>
    <property type="match status" value="1"/>
</dbReference>
<dbReference type="Gene3D" id="3.40.50.300">
    <property type="entry name" value="P-loop containing nucleotide triphosphate hydrolases"/>
    <property type="match status" value="1"/>
</dbReference>
<dbReference type="InterPro" id="IPR027417">
    <property type="entry name" value="P-loop_NTPase"/>
</dbReference>
<feature type="non-terminal residue" evidence="10">
    <location>
        <position position="198"/>
    </location>
</feature>
<evidence type="ECO:0000256" key="8">
    <source>
        <dbReference type="ARBA" id="ARBA00023136"/>
    </source>
</evidence>
<keyword evidence="6" id="KW-0067">ATP-binding</keyword>
<evidence type="ECO:0000256" key="2">
    <source>
        <dbReference type="ARBA" id="ARBA00022448"/>
    </source>
</evidence>
<comment type="subcellular location">
    <subcellularLocation>
        <location evidence="1">Vacuole membrane</location>
        <topology evidence="1">Multi-pass membrane protein</topology>
    </subcellularLocation>
</comment>